<reference evidence="3 4" key="1">
    <citation type="submission" date="2021-06" db="EMBL/GenBank/DDBJ databases">
        <title>Caerostris darwini draft genome.</title>
        <authorList>
            <person name="Kono N."/>
            <person name="Arakawa K."/>
        </authorList>
    </citation>
    <scope>NUCLEOTIDE SEQUENCE [LARGE SCALE GENOMIC DNA]</scope>
</reference>
<dbReference type="CDD" id="cd10975">
    <property type="entry name" value="CE4_CDA_like_2"/>
    <property type="match status" value="1"/>
</dbReference>
<dbReference type="InterPro" id="IPR002509">
    <property type="entry name" value="NODB_dom"/>
</dbReference>
<dbReference type="EMBL" id="BPLQ01006460">
    <property type="protein sequence ID" value="GIY22551.1"/>
    <property type="molecule type" value="Genomic_DNA"/>
</dbReference>
<keyword evidence="1" id="KW-0732">Signal</keyword>
<sequence>MIFKTFLFTTLLVGAFANYIDDLYPDYSEEVLTGNGCDPSHCLAPNCSCFGVVPLKGDTKNLPQFVVLTFDDAVTTLNINTYRQLLKAKNNSNGCPVSATFFVSHEYNDYEFVNELYKQGHDIAVHSITHESSTEMWKTASLSRWKEEMTGMRQILSKFGLIPSSEIQGHRAPFLQSSGDSTFEMLKENQFVYDSSMPSRAFMDPPAWPYTLDHGFLQDCQIPPCPKSTYPGLWLFPMVQWKRTSVIRNEVIDFHCSMLDACTPYPTTAKETYAYMMDNFERHYTGNKAPFPVFLHEAWLRDKNRLEGFASFLDAMRQKEDVFIVSMREVLEYMKHPVKLEEYKSQKCFASTRPQAGECKPVTCNFRKRNVFMKSCVPCPKRYPWLGNPEGQIQQ</sequence>
<feature type="chain" id="PRO_5043506646" evidence="1">
    <location>
        <begin position="18"/>
        <end position="395"/>
    </location>
</feature>
<name>A0AAV4RP36_9ARAC</name>
<dbReference type="Proteomes" id="UP001054837">
    <property type="component" value="Unassembled WGS sequence"/>
</dbReference>
<dbReference type="SUPFAM" id="SSF88713">
    <property type="entry name" value="Glycoside hydrolase/deacetylase"/>
    <property type="match status" value="1"/>
</dbReference>
<accession>A0AAV4RP36</accession>
<keyword evidence="4" id="KW-1185">Reference proteome</keyword>
<dbReference type="GO" id="GO:0005975">
    <property type="term" value="P:carbohydrate metabolic process"/>
    <property type="evidence" value="ECO:0007669"/>
    <property type="project" value="InterPro"/>
</dbReference>
<gene>
    <name evidence="3" type="primary">AVEN_154875_1</name>
    <name evidence="3" type="ORF">CDAR_269921</name>
</gene>
<evidence type="ECO:0000256" key="1">
    <source>
        <dbReference type="SAM" id="SignalP"/>
    </source>
</evidence>
<feature type="signal peptide" evidence="1">
    <location>
        <begin position="1"/>
        <end position="17"/>
    </location>
</feature>
<protein>
    <submittedName>
        <fullName evidence="3">NodB homology domain-containing protein</fullName>
    </submittedName>
</protein>
<comment type="caution">
    <text evidence="3">The sequence shown here is derived from an EMBL/GenBank/DDBJ whole genome shotgun (WGS) entry which is preliminary data.</text>
</comment>
<dbReference type="InterPro" id="IPR011330">
    <property type="entry name" value="Glyco_hydro/deAcase_b/a-brl"/>
</dbReference>
<feature type="domain" description="NodB homology" evidence="2">
    <location>
        <begin position="63"/>
        <end position="176"/>
    </location>
</feature>
<dbReference type="Pfam" id="PF01522">
    <property type="entry name" value="Polysacc_deac_1"/>
    <property type="match status" value="1"/>
</dbReference>
<dbReference type="PANTHER" id="PTHR45985:SF8">
    <property type="entry name" value="CHITIN DEACETYLASE-LIKE 9, ISOFORM A"/>
    <property type="match status" value="1"/>
</dbReference>
<evidence type="ECO:0000313" key="3">
    <source>
        <dbReference type="EMBL" id="GIY22551.1"/>
    </source>
</evidence>
<dbReference type="InterPro" id="IPR052740">
    <property type="entry name" value="CE4"/>
</dbReference>
<proteinExistence type="predicted"/>
<dbReference type="PANTHER" id="PTHR45985">
    <property type="match status" value="1"/>
</dbReference>
<dbReference type="GO" id="GO:0016810">
    <property type="term" value="F:hydrolase activity, acting on carbon-nitrogen (but not peptide) bonds"/>
    <property type="evidence" value="ECO:0007669"/>
    <property type="project" value="InterPro"/>
</dbReference>
<evidence type="ECO:0000313" key="4">
    <source>
        <dbReference type="Proteomes" id="UP001054837"/>
    </source>
</evidence>
<dbReference type="AlphaFoldDB" id="A0AAV4RP36"/>
<evidence type="ECO:0000259" key="2">
    <source>
        <dbReference type="Pfam" id="PF01522"/>
    </source>
</evidence>
<dbReference type="Gene3D" id="3.20.20.370">
    <property type="entry name" value="Glycoside hydrolase/deacetylase"/>
    <property type="match status" value="1"/>
</dbReference>
<organism evidence="3 4">
    <name type="scientific">Caerostris darwini</name>
    <dbReference type="NCBI Taxonomy" id="1538125"/>
    <lineage>
        <taxon>Eukaryota</taxon>
        <taxon>Metazoa</taxon>
        <taxon>Ecdysozoa</taxon>
        <taxon>Arthropoda</taxon>
        <taxon>Chelicerata</taxon>
        <taxon>Arachnida</taxon>
        <taxon>Araneae</taxon>
        <taxon>Araneomorphae</taxon>
        <taxon>Entelegynae</taxon>
        <taxon>Araneoidea</taxon>
        <taxon>Araneidae</taxon>
        <taxon>Caerostris</taxon>
    </lineage>
</organism>